<keyword evidence="3" id="KW-1185">Reference proteome</keyword>
<dbReference type="EMBL" id="JAHQIW010000466">
    <property type="protein sequence ID" value="KAJ1348270.1"/>
    <property type="molecule type" value="Genomic_DNA"/>
</dbReference>
<name>A0AAD5LXF8_PARTN</name>
<dbReference type="Proteomes" id="UP001196413">
    <property type="component" value="Unassembled WGS sequence"/>
</dbReference>
<dbReference type="AlphaFoldDB" id="A0AAD5LXF8"/>
<sequence>MVVIQISFTCLLDFLICHALLNNCDKWSMCGYNYQILLALIETCGAGFDGGPARSWKAPLFRPLVH</sequence>
<evidence type="ECO:0000256" key="1">
    <source>
        <dbReference type="SAM" id="SignalP"/>
    </source>
</evidence>
<feature type="chain" id="PRO_5041962190" description="Secreted protein" evidence="1">
    <location>
        <begin position="20"/>
        <end position="66"/>
    </location>
</feature>
<reference evidence="2" key="1">
    <citation type="submission" date="2021-06" db="EMBL/GenBank/DDBJ databases">
        <title>Parelaphostrongylus tenuis whole genome reference sequence.</title>
        <authorList>
            <person name="Garwood T.J."/>
            <person name="Larsen P.A."/>
            <person name="Fountain-Jones N.M."/>
            <person name="Garbe J.R."/>
            <person name="Macchietto M.G."/>
            <person name="Kania S.A."/>
            <person name="Gerhold R.W."/>
            <person name="Richards J.E."/>
            <person name="Wolf T.M."/>
        </authorList>
    </citation>
    <scope>NUCLEOTIDE SEQUENCE</scope>
    <source>
        <strain evidence="2">MNPRO001-30</strain>
        <tissue evidence="2">Meninges</tissue>
    </source>
</reference>
<protein>
    <recommendedName>
        <fullName evidence="4">Secreted protein</fullName>
    </recommendedName>
</protein>
<proteinExistence type="predicted"/>
<organism evidence="2 3">
    <name type="scientific">Parelaphostrongylus tenuis</name>
    <name type="common">Meningeal worm</name>
    <dbReference type="NCBI Taxonomy" id="148309"/>
    <lineage>
        <taxon>Eukaryota</taxon>
        <taxon>Metazoa</taxon>
        <taxon>Ecdysozoa</taxon>
        <taxon>Nematoda</taxon>
        <taxon>Chromadorea</taxon>
        <taxon>Rhabditida</taxon>
        <taxon>Rhabditina</taxon>
        <taxon>Rhabditomorpha</taxon>
        <taxon>Strongyloidea</taxon>
        <taxon>Metastrongylidae</taxon>
        <taxon>Parelaphostrongylus</taxon>
    </lineage>
</organism>
<comment type="caution">
    <text evidence="2">The sequence shown here is derived from an EMBL/GenBank/DDBJ whole genome shotgun (WGS) entry which is preliminary data.</text>
</comment>
<feature type="signal peptide" evidence="1">
    <location>
        <begin position="1"/>
        <end position="19"/>
    </location>
</feature>
<keyword evidence="1" id="KW-0732">Signal</keyword>
<evidence type="ECO:0008006" key="4">
    <source>
        <dbReference type="Google" id="ProtNLM"/>
    </source>
</evidence>
<accession>A0AAD5LXF8</accession>
<gene>
    <name evidence="2" type="ORF">KIN20_003531</name>
</gene>
<evidence type="ECO:0000313" key="3">
    <source>
        <dbReference type="Proteomes" id="UP001196413"/>
    </source>
</evidence>
<evidence type="ECO:0000313" key="2">
    <source>
        <dbReference type="EMBL" id="KAJ1348270.1"/>
    </source>
</evidence>